<dbReference type="KEGG" id="cbq:AL705_03650"/>
<feature type="domain" description="DUF306" evidence="2">
    <location>
        <begin position="52"/>
        <end position="121"/>
    </location>
</feature>
<dbReference type="OrthoDB" id="4990393at2"/>
<proteinExistence type="predicted"/>
<evidence type="ECO:0000259" key="2">
    <source>
        <dbReference type="Pfam" id="PF03724"/>
    </source>
</evidence>
<dbReference type="InterPro" id="IPR038670">
    <property type="entry name" value="HslJ-like_sf"/>
</dbReference>
<accession>A0A0M4MZL3</accession>
<evidence type="ECO:0000313" key="3">
    <source>
        <dbReference type="EMBL" id="ALE18898.1"/>
    </source>
</evidence>
<dbReference type="RefSeq" id="WP_053961852.1">
    <property type="nucleotide sequence ID" value="NZ_CP009312.1"/>
</dbReference>
<feature type="chain" id="PRO_5005798777" description="DUF306 domain-containing protein" evidence="1">
    <location>
        <begin position="33"/>
        <end position="159"/>
    </location>
</feature>
<keyword evidence="1" id="KW-0732">Signal</keyword>
<reference evidence="3 4" key="1">
    <citation type="journal article" date="2015" name="Genome Announc.">
        <title>Complete Genome Sequences for Two Strains of a Novel Fastidious, Partially Acid-Fast, Gram-Positive Corynebacterineae Bacterium, Derived from Human Clinical Samples.</title>
        <authorList>
            <person name="Nicholson A.C."/>
            <person name="Bell M."/>
            <person name="Humrighouse B.W."/>
            <person name="McQuiston J.R."/>
        </authorList>
    </citation>
    <scope>NUCLEOTIDE SEQUENCE [LARGE SCALE GENOMIC DNA]</scope>
    <source>
        <strain evidence="3 4">X1698</strain>
    </source>
</reference>
<dbReference type="Gene3D" id="2.40.128.270">
    <property type="match status" value="1"/>
</dbReference>
<dbReference type="PROSITE" id="PS51257">
    <property type="entry name" value="PROKAR_LIPOPROTEIN"/>
    <property type="match status" value="1"/>
</dbReference>
<dbReference type="Pfam" id="PF03724">
    <property type="entry name" value="META"/>
    <property type="match status" value="1"/>
</dbReference>
<organism evidence="3 4">
    <name type="scientific">Lawsonella clevelandensis</name>
    <dbReference type="NCBI Taxonomy" id="1528099"/>
    <lineage>
        <taxon>Bacteria</taxon>
        <taxon>Bacillati</taxon>
        <taxon>Actinomycetota</taxon>
        <taxon>Actinomycetes</taxon>
        <taxon>Mycobacteriales</taxon>
        <taxon>Lawsonellaceae</taxon>
        <taxon>Lawsonella</taxon>
    </lineage>
</organism>
<name>A0A0M4MZL3_9ACTN</name>
<evidence type="ECO:0000313" key="4">
    <source>
        <dbReference type="Proteomes" id="UP000068137"/>
    </source>
</evidence>
<dbReference type="InterPro" id="IPR005184">
    <property type="entry name" value="DUF306_Meta_HslJ"/>
</dbReference>
<dbReference type="GeneID" id="84894688"/>
<dbReference type="Proteomes" id="UP000068137">
    <property type="component" value="Chromosome"/>
</dbReference>
<dbReference type="AlphaFoldDB" id="A0A0M4MZL3"/>
<gene>
    <name evidence="3" type="ORF">AL705_03650</name>
</gene>
<dbReference type="EMBL" id="CP012390">
    <property type="protein sequence ID" value="ALE18898.1"/>
    <property type="molecule type" value="Genomic_DNA"/>
</dbReference>
<protein>
    <recommendedName>
        <fullName evidence="2">DUF306 domain-containing protein</fullName>
    </recommendedName>
</protein>
<evidence type="ECO:0000256" key="1">
    <source>
        <dbReference type="SAM" id="SignalP"/>
    </source>
</evidence>
<feature type="signal peptide" evidence="1">
    <location>
        <begin position="1"/>
        <end position="32"/>
    </location>
</feature>
<sequence>MKRFPIRTLRAPLAGALALIASTALSTGIASACLPQPTPIIEGINWHYLSPDGGHLKLENGKVSGSDSCNLVFGNYTITRSPAGNVLTFGPIATTSRYCSQGQATQQAFTALFSRPNGYKVVTLPGGEQHLSLYLAGTKGVLSTNTMVFSNRNTHPEKH</sequence>